<dbReference type="Gene3D" id="3.40.1360.10">
    <property type="match status" value="1"/>
</dbReference>
<dbReference type="STRING" id="1448316.A0A395H259"/>
<keyword evidence="15" id="KW-1185">Reference proteome</keyword>
<feature type="active site" description="O-(5'-phospho-DNA)-tyrosine intermediate" evidence="10">
    <location>
        <position position="121"/>
    </location>
</feature>
<dbReference type="EC" id="5.6.2.2" evidence="4"/>
<evidence type="ECO:0000256" key="3">
    <source>
        <dbReference type="ARBA" id="ARBA00006559"/>
    </source>
</evidence>
<dbReference type="RefSeq" id="XP_025576294.1">
    <property type="nucleotide sequence ID" value="XM_025717701.1"/>
</dbReference>
<sequence length="402" mass="45147">MEISGDDDNENQLAENIPVTSESPVQRYIQETLSAVLDELSTPDGRPSITLRQRSRKPASLFLNPRTMALETMETEMFSTYTWPGRDANEAWRFTVAFRVLSAIAEAVEAGMVVSKRDIYYSDTACFGSQRFVDRLVDDFAHTMRVDRAALYVEAAAKGLIVGYYRLTMKSCEVVDARFSNQDILIPRVQDIDTIDISDVNWAVYRRLASSNYHIDSAAGKGILITVSSKPLSRMKRLCQPPQGKGYPDLNTRAFIRKLFDSRNQSTQRPQFYALVDSDPDGMAIMATYKYGSMAFAHENRNLNIPGLHWLGLRTSVVVAGSDPQGDEALVHLTARDRKKAMAMLSKNPVWAADGPELEWRAELQQMLMLDVKAETEILYDGEGGLVGWLDRKLSCLQANHL</sequence>
<keyword evidence="9 10" id="KW-0413">Isomerase</keyword>
<dbReference type="PANTHER" id="PTHR10848:SF0">
    <property type="entry name" value="MEIOTIC RECOMBINATION PROTEIN SPO11"/>
    <property type="match status" value="1"/>
</dbReference>
<dbReference type="SUPFAM" id="SSF56726">
    <property type="entry name" value="DNA topoisomerase IV, alpha subunit"/>
    <property type="match status" value="1"/>
</dbReference>
<dbReference type="GO" id="GO:0003918">
    <property type="term" value="F:DNA topoisomerase type II (double strand cut, ATP-hydrolyzing) activity"/>
    <property type="evidence" value="ECO:0007669"/>
    <property type="project" value="UniProtKB-UniRule"/>
</dbReference>
<dbReference type="FunFam" id="3.40.1360.10:FF:000018">
    <property type="entry name" value="Type II DNA topoisomerase VI subunit A"/>
    <property type="match status" value="1"/>
</dbReference>
<dbReference type="Proteomes" id="UP000249402">
    <property type="component" value="Unassembled WGS sequence"/>
</dbReference>
<protein>
    <recommendedName>
        <fullName evidence="4">DNA topoisomerase (ATP-hydrolyzing)</fullName>
        <ecNumber evidence="4">5.6.2.2</ecNumber>
    </recommendedName>
</protein>
<dbReference type="PROSITE" id="PS52041">
    <property type="entry name" value="TOPO_IIB"/>
    <property type="match status" value="1"/>
</dbReference>
<dbReference type="GO" id="GO:0003677">
    <property type="term" value="F:DNA binding"/>
    <property type="evidence" value="ECO:0007669"/>
    <property type="project" value="UniProtKB-UniRule"/>
</dbReference>
<dbReference type="Gene3D" id="1.10.10.10">
    <property type="entry name" value="Winged helix-like DNA-binding domain superfamily/Winged helix DNA-binding domain"/>
    <property type="match status" value="1"/>
</dbReference>
<evidence type="ECO:0000256" key="1">
    <source>
        <dbReference type="ARBA" id="ARBA00000185"/>
    </source>
</evidence>
<dbReference type="PANTHER" id="PTHR10848">
    <property type="entry name" value="MEIOTIC RECOMBINATION PROTEIN SPO11"/>
    <property type="match status" value="1"/>
</dbReference>
<accession>A0A395H259</accession>
<evidence type="ECO:0000256" key="4">
    <source>
        <dbReference type="ARBA" id="ARBA00012895"/>
    </source>
</evidence>
<feature type="domain" description="Topoisomerase 6 subunit A/Spo11 TOPRIM" evidence="13">
    <location>
        <begin position="244"/>
        <end position="380"/>
    </location>
</feature>
<evidence type="ECO:0000256" key="6">
    <source>
        <dbReference type="ARBA" id="ARBA00022842"/>
    </source>
</evidence>
<evidence type="ECO:0000256" key="10">
    <source>
        <dbReference type="PROSITE-ProRule" id="PRU01385"/>
    </source>
</evidence>
<evidence type="ECO:0000259" key="13">
    <source>
        <dbReference type="Pfam" id="PF21180"/>
    </source>
</evidence>
<evidence type="ECO:0000256" key="11">
    <source>
        <dbReference type="SAM" id="MobiDB-lite"/>
    </source>
</evidence>
<organism evidence="14 15">
    <name type="scientific">Aspergillus ibericus CBS 121593</name>
    <dbReference type="NCBI Taxonomy" id="1448316"/>
    <lineage>
        <taxon>Eukaryota</taxon>
        <taxon>Fungi</taxon>
        <taxon>Dikarya</taxon>
        <taxon>Ascomycota</taxon>
        <taxon>Pezizomycotina</taxon>
        <taxon>Eurotiomycetes</taxon>
        <taxon>Eurotiomycetidae</taxon>
        <taxon>Eurotiales</taxon>
        <taxon>Aspergillaceae</taxon>
        <taxon>Aspergillus</taxon>
        <taxon>Aspergillus subgen. Circumdati</taxon>
    </lineage>
</organism>
<comment type="cofactor">
    <cofactor evidence="2">
        <name>Mg(2+)</name>
        <dbReference type="ChEBI" id="CHEBI:18420"/>
    </cofactor>
</comment>
<evidence type="ECO:0000256" key="7">
    <source>
        <dbReference type="ARBA" id="ARBA00023029"/>
    </source>
</evidence>
<evidence type="ECO:0000313" key="14">
    <source>
        <dbReference type="EMBL" id="RAL01967.1"/>
    </source>
</evidence>
<keyword evidence="7 10" id="KW-0799">Topoisomerase</keyword>
<evidence type="ECO:0000256" key="2">
    <source>
        <dbReference type="ARBA" id="ARBA00001946"/>
    </source>
</evidence>
<dbReference type="EMBL" id="KZ824433">
    <property type="protein sequence ID" value="RAL01967.1"/>
    <property type="molecule type" value="Genomic_DNA"/>
</dbReference>
<dbReference type="CDD" id="cd00223">
    <property type="entry name" value="TOPRIM_TopoIIB_SPO"/>
    <property type="match status" value="1"/>
</dbReference>
<feature type="compositionally biased region" description="Polar residues" evidence="11">
    <location>
        <begin position="11"/>
        <end position="20"/>
    </location>
</feature>
<feature type="region of interest" description="Disordered" evidence="11">
    <location>
        <begin position="1"/>
        <end position="20"/>
    </location>
</feature>
<dbReference type="InterPro" id="IPR036388">
    <property type="entry name" value="WH-like_DNA-bd_sf"/>
</dbReference>
<dbReference type="OrthoDB" id="5377392at2759"/>
<dbReference type="PRINTS" id="PR01550">
    <property type="entry name" value="TOP6AFAMILY"/>
</dbReference>
<dbReference type="AlphaFoldDB" id="A0A395H259"/>
<dbReference type="InterPro" id="IPR002815">
    <property type="entry name" value="Spo11/TopoVI_A"/>
</dbReference>
<dbReference type="InterPro" id="IPR036078">
    <property type="entry name" value="Spo11/TopoVI_A_sf"/>
</dbReference>
<dbReference type="InterPro" id="IPR013049">
    <property type="entry name" value="Spo11/TopoVI_A_N"/>
</dbReference>
<keyword evidence="5" id="KW-0479">Metal-binding</keyword>
<feature type="compositionally biased region" description="Acidic residues" evidence="11">
    <location>
        <begin position="1"/>
        <end position="10"/>
    </location>
</feature>
<dbReference type="VEuPathDB" id="FungiDB:BO80DRAFT_405059"/>
<comment type="similarity">
    <text evidence="3 10">Belongs to the TOP6A family.</text>
</comment>
<keyword evidence="8 10" id="KW-0238">DNA-binding</keyword>
<dbReference type="InterPro" id="IPR034136">
    <property type="entry name" value="TOPRIM_Topo6A/Spo11"/>
</dbReference>
<gene>
    <name evidence="14" type="ORF">BO80DRAFT_405059</name>
</gene>
<dbReference type="Pfam" id="PF21180">
    <property type="entry name" value="TOP6A-Spo11_Toprim"/>
    <property type="match status" value="1"/>
</dbReference>
<evidence type="ECO:0000256" key="5">
    <source>
        <dbReference type="ARBA" id="ARBA00022723"/>
    </source>
</evidence>
<dbReference type="Pfam" id="PF04406">
    <property type="entry name" value="TP6A_N"/>
    <property type="match status" value="1"/>
</dbReference>
<dbReference type="GO" id="GO:0046872">
    <property type="term" value="F:metal ion binding"/>
    <property type="evidence" value="ECO:0007669"/>
    <property type="project" value="UniProtKB-KW"/>
</dbReference>
<dbReference type="GO" id="GO:0007131">
    <property type="term" value="P:reciprocal meiotic recombination"/>
    <property type="evidence" value="ECO:0007669"/>
    <property type="project" value="TreeGrafter"/>
</dbReference>
<dbReference type="GO" id="GO:0042138">
    <property type="term" value="P:meiotic DNA double-strand break formation"/>
    <property type="evidence" value="ECO:0007669"/>
    <property type="project" value="TreeGrafter"/>
</dbReference>
<evidence type="ECO:0000256" key="9">
    <source>
        <dbReference type="ARBA" id="ARBA00023235"/>
    </source>
</evidence>
<comment type="catalytic activity">
    <reaction evidence="1 10">
        <text>ATP-dependent breakage, passage and rejoining of double-stranded DNA.</text>
        <dbReference type="EC" id="5.6.2.2"/>
    </reaction>
</comment>
<evidence type="ECO:0000313" key="15">
    <source>
        <dbReference type="Proteomes" id="UP000249402"/>
    </source>
</evidence>
<evidence type="ECO:0000259" key="12">
    <source>
        <dbReference type="Pfam" id="PF04406"/>
    </source>
</evidence>
<reference evidence="14 15" key="1">
    <citation type="submission" date="2018-02" db="EMBL/GenBank/DDBJ databases">
        <title>The genomes of Aspergillus section Nigri reveals drivers in fungal speciation.</title>
        <authorList>
            <consortium name="DOE Joint Genome Institute"/>
            <person name="Vesth T.C."/>
            <person name="Nybo J."/>
            <person name="Theobald S."/>
            <person name="Brandl J."/>
            <person name="Frisvad J.C."/>
            <person name="Nielsen K.F."/>
            <person name="Lyhne E.K."/>
            <person name="Kogle M.E."/>
            <person name="Kuo A."/>
            <person name="Riley R."/>
            <person name="Clum A."/>
            <person name="Nolan M."/>
            <person name="Lipzen A."/>
            <person name="Salamov A."/>
            <person name="Henrissat B."/>
            <person name="Wiebenga A."/>
            <person name="De vries R.P."/>
            <person name="Grigoriev I.V."/>
            <person name="Mortensen U.H."/>
            <person name="Andersen M.R."/>
            <person name="Baker S.E."/>
        </authorList>
    </citation>
    <scope>NUCLEOTIDE SEQUENCE [LARGE SCALE GENOMIC DNA]</scope>
    <source>
        <strain evidence="14 15">CBS 121593</strain>
    </source>
</reference>
<proteinExistence type="inferred from homology"/>
<feature type="domain" description="Spo11/DNA topoisomerase VI subunit A N-terminal" evidence="12">
    <location>
        <begin position="92"/>
        <end position="153"/>
    </location>
</feature>
<keyword evidence="6" id="KW-0460">Magnesium</keyword>
<dbReference type="GeneID" id="37222566"/>
<name>A0A395H259_9EURO</name>
<dbReference type="GO" id="GO:0000228">
    <property type="term" value="C:nuclear chromosome"/>
    <property type="evidence" value="ECO:0007669"/>
    <property type="project" value="TreeGrafter"/>
</dbReference>
<dbReference type="GO" id="GO:0005524">
    <property type="term" value="F:ATP binding"/>
    <property type="evidence" value="ECO:0007669"/>
    <property type="project" value="InterPro"/>
</dbReference>
<dbReference type="GO" id="GO:0000706">
    <property type="term" value="P:meiotic DNA double-strand break processing"/>
    <property type="evidence" value="ECO:0007669"/>
    <property type="project" value="TreeGrafter"/>
</dbReference>
<evidence type="ECO:0000256" key="8">
    <source>
        <dbReference type="ARBA" id="ARBA00023125"/>
    </source>
</evidence>